<dbReference type="PANTHER" id="PTHR31048">
    <property type="entry name" value="OS03G0233200 PROTEIN"/>
    <property type="match status" value="1"/>
</dbReference>
<dbReference type="Proteomes" id="UP000827721">
    <property type="component" value="Unassembled WGS sequence"/>
</dbReference>
<evidence type="ECO:0000313" key="1">
    <source>
        <dbReference type="EMBL" id="KAH7565572.1"/>
    </source>
</evidence>
<evidence type="ECO:0000313" key="2">
    <source>
        <dbReference type="Proteomes" id="UP000827721"/>
    </source>
</evidence>
<dbReference type="Pfam" id="PF00314">
    <property type="entry name" value="Thaumatin"/>
    <property type="match status" value="1"/>
</dbReference>
<dbReference type="PRINTS" id="PR00347">
    <property type="entry name" value="THAUMATIN"/>
</dbReference>
<dbReference type="InterPro" id="IPR017949">
    <property type="entry name" value="Thaumatin_CS"/>
</dbReference>
<accession>A0ABQ8HMU7</accession>
<dbReference type="Gene3D" id="2.60.110.10">
    <property type="entry name" value="Thaumatin"/>
    <property type="match status" value="1"/>
</dbReference>
<dbReference type="PROSITE" id="PS00316">
    <property type="entry name" value="THAUMATIN_1"/>
    <property type="match status" value="1"/>
</dbReference>
<name>A0ABQ8HMU7_9ROSI</name>
<dbReference type="InterPro" id="IPR037176">
    <property type="entry name" value="Osmotin/thaumatin-like_sf"/>
</dbReference>
<dbReference type="Pfam" id="PF04578">
    <property type="entry name" value="DUF594"/>
    <property type="match status" value="1"/>
</dbReference>
<dbReference type="PROSITE" id="PS51367">
    <property type="entry name" value="THAUMATIN_2"/>
    <property type="match status" value="1"/>
</dbReference>
<evidence type="ECO:0008006" key="3">
    <source>
        <dbReference type="Google" id="ProtNLM"/>
    </source>
</evidence>
<gene>
    <name evidence="1" type="ORF">JRO89_XS09G0229100</name>
</gene>
<organism evidence="1 2">
    <name type="scientific">Xanthoceras sorbifolium</name>
    <dbReference type="NCBI Taxonomy" id="99658"/>
    <lineage>
        <taxon>Eukaryota</taxon>
        <taxon>Viridiplantae</taxon>
        <taxon>Streptophyta</taxon>
        <taxon>Embryophyta</taxon>
        <taxon>Tracheophyta</taxon>
        <taxon>Spermatophyta</taxon>
        <taxon>Magnoliopsida</taxon>
        <taxon>eudicotyledons</taxon>
        <taxon>Gunneridae</taxon>
        <taxon>Pentapetalae</taxon>
        <taxon>rosids</taxon>
        <taxon>malvids</taxon>
        <taxon>Sapindales</taxon>
        <taxon>Sapindaceae</taxon>
        <taxon>Xanthoceroideae</taxon>
        <taxon>Xanthoceras</taxon>
    </lineage>
</organism>
<reference evidence="1 2" key="1">
    <citation type="submission" date="2021-02" db="EMBL/GenBank/DDBJ databases">
        <title>Plant Genome Project.</title>
        <authorList>
            <person name="Zhang R.-G."/>
        </authorList>
    </citation>
    <scope>NUCLEOTIDE SEQUENCE [LARGE SCALE GENOMIC DNA]</scope>
    <source>
        <tissue evidence="1">Leaves</tissue>
    </source>
</reference>
<comment type="caution">
    <text evidence="1">The sequence shown here is derived from an EMBL/GenBank/DDBJ whole genome shotgun (WGS) entry which is preliminary data.</text>
</comment>
<sequence>MKVQKIFSIHEKLEKFNYKTSAKFGIGLKNLIFEQLQEKGDKIKDDPSFVSSCKELLPCWLTEVIMCSRNGIVFENSVGALLMLNSTIASSCGISLLVSVITMTDRQRRRPPKILIQDRSQSVLFSGCILAKKLENFELRMGRESKWEMISEVWVEMLSFAANQCAWKEHGQQLRRVWAAAVPGGGRELKNGQEWVFNTDPNFSDRGRIWARTNCAFDGNGSGKCETGDCHGGLYCSGYGAPPLTLAEYMFPAYNSQHFFDISLVDGFNVPMEFRGTTSECTKVIKCSGDVNGLCPTELRHSGGCYHPCTVFKNKQFCCPGAVDECDPSTAYFKFFKNLCPNVYTYPYDDATGTFTCPTGTDYQVVFCP</sequence>
<dbReference type="InterPro" id="IPR001938">
    <property type="entry name" value="Thaumatin"/>
</dbReference>
<protein>
    <recommendedName>
        <fullName evidence="3">Thaumatin-like protein</fullName>
    </recommendedName>
</protein>
<dbReference type="SUPFAM" id="SSF49870">
    <property type="entry name" value="Osmotin, thaumatin-like protein"/>
    <property type="match status" value="1"/>
</dbReference>
<dbReference type="InterPro" id="IPR007658">
    <property type="entry name" value="DUF594"/>
</dbReference>
<dbReference type="SMART" id="SM00205">
    <property type="entry name" value="THN"/>
    <property type="match status" value="1"/>
</dbReference>
<proteinExistence type="predicted"/>
<dbReference type="EMBL" id="JAFEMO010000009">
    <property type="protein sequence ID" value="KAH7565572.1"/>
    <property type="molecule type" value="Genomic_DNA"/>
</dbReference>
<keyword evidence="2" id="KW-1185">Reference proteome</keyword>